<feature type="domain" description="Beta-catenin-interacting ICAT" evidence="3">
    <location>
        <begin position="153"/>
        <end position="224"/>
    </location>
</feature>
<feature type="region of interest" description="Disordered" evidence="2">
    <location>
        <begin position="1"/>
        <end position="22"/>
    </location>
</feature>
<evidence type="ECO:0000313" key="4">
    <source>
        <dbReference type="EMBL" id="JAI62478.1"/>
    </source>
</evidence>
<name>A0A0P4WDI3_SCYOL</name>
<dbReference type="PANTHER" id="PTHR16505">
    <property type="entry name" value="PROTEIN LZIC"/>
    <property type="match status" value="1"/>
</dbReference>
<accession>A0A0P4WDI3</accession>
<dbReference type="GO" id="GO:0008013">
    <property type="term" value="F:beta-catenin binding"/>
    <property type="evidence" value="ECO:0007669"/>
    <property type="project" value="InterPro"/>
</dbReference>
<reference evidence="4" key="1">
    <citation type="submission" date="2015-09" db="EMBL/GenBank/DDBJ databases">
        <title>Scylla olivacea transcriptome.</title>
        <authorList>
            <person name="Ikhwanuddin M."/>
        </authorList>
    </citation>
    <scope>NUCLEOTIDE SEQUENCE</scope>
</reference>
<protein>
    <recommendedName>
        <fullName evidence="3">Beta-catenin-interacting ICAT domain-containing protein</fullName>
    </recommendedName>
</protein>
<dbReference type="InterPro" id="IPR036911">
    <property type="entry name" value="ICAT_sf"/>
</dbReference>
<dbReference type="InterPro" id="IPR009428">
    <property type="entry name" value="ICAT_dom"/>
</dbReference>
<dbReference type="InterPro" id="IPR040065">
    <property type="entry name" value="LZIC"/>
</dbReference>
<dbReference type="SUPFAM" id="SSF81730">
    <property type="entry name" value="beta-catenin-interacting protein ICAT"/>
    <property type="match status" value="1"/>
</dbReference>
<dbReference type="EMBL" id="GDRN01079018">
    <property type="protein sequence ID" value="JAI62478.1"/>
    <property type="molecule type" value="Transcribed_RNA"/>
</dbReference>
<feature type="compositionally biased region" description="Polar residues" evidence="2">
    <location>
        <begin position="9"/>
        <end position="20"/>
    </location>
</feature>
<evidence type="ECO:0000256" key="2">
    <source>
        <dbReference type="SAM" id="MobiDB-lite"/>
    </source>
</evidence>
<evidence type="ECO:0000259" key="3">
    <source>
        <dbReference type="Pfam" id="PF06384"/>
    </source>
</evidence>
<organism evidence="4">
    <name type="scientific">Scylla olivacea</name>
    <name type="common">Orange mud crab</name>
    <name type="synonym">Cancer olivacea</name>
    <dbReference type="NCBI Taxonomy" id="85551"/>
    <lineage>
        <taxon>Eukaryota</taxon>
        <taxon>Metazoa</taxon>
        <taxon>Ecdysozoa</taxon>
        <taxon>Arthropoda</taxon>
        <taxon>Crustacea</taxon>
        <taxon>Multicrustacea</taxon>
        <taxon>Malacostraca</taxon>
        <taxon>Eumalacostraca</taxon>
        <taxon>Eucarida</taxon>
        <taxon>Decapoda</taxon>
        <taxon>Pleocyemata</taxon>
        <taxon>Brachyura</taxon>
        <taxon>Eubrachyura</taxon>
        <taxon>Portunoidea</taxon>
        <taxon>Portunidae</taxon>
        <taxon>Portuninae</taxon>
        <taxon>Scylla</taxon>
    </lineage>
</organism>
<proteinExistence type="inferred from homology"/>
<comment type="similarity">
    <text evidence="1">Belongs to the CTNNBIP1 family.</text>
</comment>
<dbReference type="Gene3D" id="1.10.10.490">
    <property type="entry name" value="Beta-catenin-interacting ICAT"/>
    <property type="match status" value="1"/>
</dbReference>
<dbReference type="AlphaFoldDB" id="A0A0P4WDI3"/>
<dbReference type="Pfam" id="PF06384">
    <property type="entry name" value="ICAT"/>
    <property type="match status" value="1"/>
</dbReference>
<evidence type="ECO:0000256" key="1">
    <source>
        <dbReference type="ARBA" id="ARBA00006505"/>
    </source>
</evidence>
<sequence length="226" mass="25746">MVMTHRKQSTASRKITNAGSPTVEEKSTGYIIPVEYTAVKMVSRGESETHRLRQQMEEQLDRLMTQLADLEECKAELDPEEYEDARKDTLEQLNEFQSSLSRMTSGDMTLVDSFNAMQLAIQAAISQAFKTPEVIQMFAKKQPDQLREKLSQIERDQKIGKLSLDVYEQQKVEVLSALQKLGETLSPTEMQFLEAHASTVMKNFDVVTDEKGSDYKVLEMARQGLR</sequence>
<dbReference type="PANTHER" id="PTHR16505:SF8">
    <property type="entry name" value="PROTEIN LZIC"/>
    <property type="match status" value="1"/>
</dbReference>